<protein>
    <recommendedName>
        <fullName evidence="5 15">Non-structural maintenance of chromosomes element 1 homolog</fullName>
        <ecNumber evidence="4 15">2.3.2.27</ecNumber>
    </recommendedName>
</protein>
<feature type="domain" description="Non-structural maintenance of chromosomes element 1 RING C4HC3-type" evidence="17">
    <location>
        <begin position="231"/>
        <end position="273"/>
    </location>
</feature>
<comment type="subcellular location">
    <subcellularLocation>
        <location evidence="2 15">Nucleus</location>
    </subcellularLocation>
</comment>
<dbReference type="InterPro" id="IPR036388">
    <property type="entry name" value="WH-like_DNA-bd_sf"/>
</dbReference>
<evidence type="ECO:0000256" key="5">
    <source>
        <dbReference type="ARBA" id="ARBA00019422"/>
    </source>
</evidence>
<accession>A0ABR1TZK0</accession>
<feature type="region of interest" description="Disordered" evidence="16">
    <location>
        <begin position="293"/>
        <end position="335"/>
    </location>
</feature>
<evidence type="ECO:0000256" key="2">
    <source>
        <dbReference type="ARBA" id="ARBA00004123"/>
    </source>
</evidence>
<evidence type="ECO:0000256" key="16">
    <source>
        <dbReference type="SAM" id="MobiDB-lite"/>
    </source>
</evidence>
<sequence length="414" mass="47274">MEGDEEYNDGNRAFLQALLARGTMTLQEAKPVLASILTVQEGEPVDSVQINQELFDSYLSKAQEALSSLDYDIKNIVHQVTKKRVWAIVNTTSDAMTQLATIHSAEEIAFVKRVLDAMFDKYNSSRLEAMFLDSMQFHKCCRAPAAAPAPEATEDDGEENHPQQSQQLRGLKSSEAETMMQNMVEEGWFERSAEGCYSLSPRALMELRSWLVDTYNDPDAEPGEWQRIKFCKACKDIVTVGQRCAERDCNVRLHDHCAEAFWRTKRDKNCPECTTPWDGKHFVGERAVTETEAYRRSKGHRGSRAGRSSGLMEQIMAPDEEEEEEEGERKSRSNLKTSNSTLDYFQVKPRDVLVLERFPAAYFDTAERQAGIISRHPYWYSCHTYDWDILDEKRPAFCIRRLPPPGPYHSSLLG</sequence>
<evidence type="ECO:0000256" key="11">
    <source>
        <dbReference type="ARBA" id="ARBA00022833"/>
    </source>
</evidence>
<dbReference type="InterPro" id="IPR011513">
    <property type="entry name" value="Nse1"/>
</dbReference>
<dbReference type="InterPro" id="IPR013083">
    <property type="entry name" value="Znf_RING/FYVE/PHD"/>
</dbReference>
<evidence type="ECO:0000256" key="9">
    <source>
        <dbReference type="ARBA" id="ARBA00022771"/>
    </source>
</evidence>
<evidence type="ECO:0000256" key="7">
    <source>
        <dbReference type="ARBA" id="ARBA00022723"/>
    </source>
</evidence>
<keyword evidence="9 15" id="KW-0863">Zinc-finger</keyword>
<keyword evidence="10 15" id="KW-0833">Ubl conjugation pathway</keyword>
<evidence type="ECO:0000256" key="1">
    <source>
        <dbReference type="ARBA" id="ARBA00000900"/>
    </source>
</evidence>
<comment type="similarity">
    <text evidence="3 15">Belongs to the NSE1 family.</text>
</comment>
<keyword evidence="14 15" id="KW-0539">Nucleus</keyword>
<dbReference type="EMBL" id="JAQQWK010000002">
    <property type="protein sequence ID" value="KAK8052052.1"/>
    <property type="molecule type" value="Genomic_DNA"/>
</dbReference>
<organism evidence="18 19">
    <name type="scientific">Apiospora rasikravindrae</name>
    <dbReference type="NCBI Taxonomy" id="990691"/>
    <lineage>
        <taxon>Eukaryota</taxon>
        <taxon>Fungi</taxon>
        <taxon>Dikarya</taxon>
        <taxon>Ascomycota</taxon>
        <taxon>Pezizomycotina</taxon>
        <taxon>Sordariomycetes</taxon>
        <taxon>Xylariomycetidae</taxon>
        <taxon>Amphisphaeriales</taxon>
        <taxon>Apiosporaceae</taxon>
        <taxon>Apiospora</taxon>
    </lineage>
</organism>
<dbReference type="InterPro" id="IPR014857">
    <property type="entry name" value="Nse1_RING_C4HC3-type"/>
</dbReference>
<evidence type="ECO:0000256" key="13">
    <source>
        <dbReference type="ARBA" id="ARBA00023204"/>
    </source>
</evidence>
<evidence type="ECO:0000256" key="4">
    <source>
        <dbReference type="ARBA" id="ARBA00012483"/>
    </source>
</evidence>
<evidence type="ECO:0000256" key="6">
    <source>
        <dbReference type="ARBA" id="ARBA00022679"/>
    </source>
</evidence>
<dbReference type="EC" id="2.3.2.27" evidence="4 15"/>
<evidence type="ECO:0000256" key="15">
    <source>
        <dbReference type="RuleBase" id="RU368018"/>
    </source>
</evidence>
<name>A0ABR1TZK0_9PEZI</name>
<dbReference type="CDD" id="cd16493">
    <property type="entry name" value="RING-CH-C4HC3_NSE1"/>
    <property type="match status" value="1"/>
</dbReference>
<comment type="function">
    <text evidence="15">Acts in a DNA repair pathway for removal of UV-induced DNA damage that is distinct from classical nucleotide excision repair and in repair of ionizing radiation damage. Functions in homologous recombination repair of DNA double strand breaks and in recovery of stalled replication forks.</text>
</comment>
<evidence type="ECO:0000256" key="12">
    <source>
        <dbReference type="ARBA" id="ARBA00023172"/>
    </source>
</evidence>
<dbReference type="Gene3D" id="3.30.40.10">
    <property type="entry name" value="Zinc/RING finger domain, C3HC4 (zinc finger)"/>
    <property type="match status" value="1"/>
</dbReference>
<dbReference type="Pfam" id="PF07574">
    <property type="entry name" value="SMC_Nse1"/>
    <property type="match status" value="1"/>
</dbReference>
<evidence type="ECO:0000313" key="19">
    <source>
        <dbReference type="Proteomes" id="UP001444661"/>
    </source>
</evidence>
<reference evidence="18 19" key="1">
    <citation type="submission" date="2023-01" db="EMBL/GenBank/DDBJ databases">
        <title>Analysis of 21 Apiospora genomes using comparative genomics revels a genus with tremendous synthesis potential of carbohydrate active enzymes and secondary metabolites.</title>
        <authorList>
            <person name="Sorensen T."/>
        </authorList>
    </citation>
    <scope>NUCLEOTIDE SEQUENCE [LARGE SCALE GENOMIC DNA]</scope>
    <source>
        <strain evidence="18 19">CBS 33761</strain>
    </source>
</reference>
<dbReference type="PANTHER" id="PTHR20973">
    <property type="entry name" value="NON-SMC ELEMENT 1-RELATED"/>
    <property type="match status" value="1"/>
</dbReference>
<evidence type="ECO:0000256" key="14">
    <source>
        <dbReference type="ARBA" id="ARBA00023242"/>
    </source>
</evidence>
<keyword evidence="7 15" id="KW-0479">Metal-binding</keyword>
<keyword evidence="12 15" id="KW-0233">DNA recombination</keyword>
<gene>
    <name evidence="18" type="ORF">PG993_003437</name>
</gene>
<evidence type="ECO:0000313" key="18">
    <source>
        <dbReference type="EMBL" id="KAK8052052.1"/>
    </source>
</evidence>
<keyword evidence="6 15" id="KW-0808">Transferase</keyword>
<comment type="subunit">
    <text evidence="15">Component of the Smc5-Smc6 complex.</text>
</comment>
<evidence type="ECO:0000256" key="10">
    <source>
        <dbReference type="ARBA" id="ARBA00022786"/>
    </source>
</evidence>
<comment type="caution">
    <text evidence="18">The sequence shown here is derived from an EMBL/GenBank/DDBJ whole genome shotgun (WGS) entry which is preliminary data.</text>
</comment>
<dbReference type="PANTHER" id="PTHR20973:SF0">
    <property type="entry name" value="NON-STRUCTURAL MAINTENANCE OF CHROMOSOMES ELEMENT 1 HOMOLOG"/>
    <property type="match status" value="1"/>
</dbReference>
<comment type="catalytic activity">
    <reaction evidence="1 15">
        <text>S-ubiquitinyl-[E2 ubiquitin-conjugating enzyme]-L-cysteine + [acceptor protein]-L-lysine = [E2 ubiquitin-conjugating enzyme]-L-cysteine + N(6)-ubiquitinyl-[acceptor protein]-L-lysine.</text>
        <dbReference type="EC" id="2.3.2.27"/>
    </reaction>
</comment>
<keyword evidence="13 15" id="KW-0234">DNA repair</keyword>
<evidence type="ECO:0000256" key="3">
    <source>
        <dbReference type="ARBA" id="ARBA00010258"/>
    </source>
</evidence>
<keyword evidence="11 15" id="KW-0862">Zinc</keyword>
<dbReference type="Gene3D" id="1.10.10.10">
    <property type="entry name" value="Winged helix-like DNA-binding domain superfamily/Winged helix DNA-binding domain"/>
    <property type="match status" value="1"/>
</dbReference>
<dbReference type="Proteomes" id="UP001444661">
    <property type="component" value="Unassembled WGS sequence"/>
</dbReference>
<feature type="region of interest" description="Disordered" evidence="16">
    <location>
        <begin position="146"/>
        <end position="172"/>
    </location>
</feature>
<dbReference type="SUPFAM" id="SSF57850">
    <property type="entry name" value="RING/U-box"/>
    <property type="match status" value="1"/>
</dbReference>
<proteinExistence type="inferred from homology"/>
<keyword evidence="8 15" id="KW-0227">DNA damage</keyword>
<keyword evidence="19" id="KW-1185">Reference proteome</keyword>
<evidence type="ECO:0000259" key="17">
    <source>
        <dbReference type="Pfam" id="PF08746"/>
    </source>
</evidence>
<dbReference type="Gene3D" id="3.90.1150.220">
    <property type="match status" value="1"/>
</dbReference>
<dbReference type="Pfam" id="PF08746">
    <property type="entry name" value="zf-RING-like"/>
    <property type="match status" value="1"/>
</dbReference>
<evidence type="ECO:0000256" key="8">
    <source>
        <dbReference type="ARBA" id="ARBA00022763"/>
    </source>
</evidence>